<evidence type="ECO:0000256" key="4">
    <source>
        <dbReference type="ARBA" id="ARBA00022989"/>
    </source>
</evidence>
<dbReference type="GO" id="GO:0046872">
    <property type="term" value="F:metal ion binding"/>
    <property type="evidence" value="ECO:0007669"/>
    <property type="project" value="UniProtKB-KW"/>
</dbReference>
<dbReference type="InterPro" id="IPR003691">
    <property type="entry name" value="FluC"/>
</dbReference>
<comment type="similarity">
    <text evidence="7 10">Belongs to the fluoride channel Fluc/FEX (TC 1.A.43) family.</text>
</comment>
<reference evidence="11 13" key="1">
    <citation type="journal article" date="2015" name="Biotechnol. Bioeng.">
        <title>Genome sequence and phenotypic characterization of Caulobacter segnis.</title>
        <authorList>
            <person name="Patel S."/>
            <person name="Fletcher B."/>
            <person name="Scott D.C."/>
            <person name="Ely B."/>
        </authorList>
    </citation>
    <scope>NUCLEOTIDE SEQUENCE [LARGE SCALE GENOMIC DNA]</scope>
    <source>
        <strain evidence="11 13">PS02</strain>
    </source>
</reference>
<evidence type="ECO:0000256" key="7">
    <source>
        <dbReference type="ARBA" id="ARBA00035120"/>
    </source>
</evidence>
<dbReference type="Proteomes" id="UP000093694">
    <property type="component" value="Unassembled WGS sequence"/>
</dbReference>
<evidence type="ECO:0000313" key="11">
    <source>
        <dbReference type="EMBL" id="OAA87274.1"/>
    </source>
</evidence>
<keyword evidence="3 10" id="KW-0812">Transmembrane</keyword>
<dbReference type="EMBL" id="LROR01000014">
    <property type="protein sequence ID" value="OBR97759.1"/>
    <property type="molecule type" value="Genomic_DNA"/>
</dbReference>
<evidence type="ECO:0000313" key="12">
    <source>
        <dbReference type="EMBL" id="OBR97759.1"/>
    </source>
</evidence>
<dbReference type="PATRIC" id="fig|1705578.3.peg.3045"/>
<evidence type="ECO:0000256" key="1">
    <source>
        <dbReference type="ARBA" id="ARBA00004651"/>
    </source>
</evidence>
<keyword evidence="10" id="KW-0915">Sodium</keyword>
<dbReference type="Proteomes" id="UP000077384">
    <property type="component" value="Unassembled WGS sequence"/>
</dbReference>
<comment type="subcellular location">
    <subcellularLocation>
        <location evidence="1 10">Cell membrane</location>
        <topology evidence="1 10">Multi-pass membrane protein</topology>
    </subcellularLocation>
</comment>
<dbReference type="GO" id="GO:0140114">
    <property type="term" value="P:cellular detoxification of fluoride"/>
    <property type="evidence" value="ECO:0007669"/>
    <property type="project" value="UniProtKB-UniRule"/>
</dbReference>
<dbReference type="PANTHER" id="PTHR28259:SF1">
    <property type="entry name" value="FLUORIDE EXPORT PROTEIN 1-RELATED"/>
    <property type="match status" value="1"/>
</dbReference>
<keyword evidence="10" id="KW-0406">Ion transport</keyword>
<accession>A0A168P3V6</accession>
<evidence type="ECO:0000256" key="9">
    <source>
        <dbReference type="ARBA" id="ARBA00049940"/>
    </source>
</evidence>
<keyword evidence="10" id="KW-0813">Transport</keyword>
<evidence type="ECO:0000256" key="5">
    <source>
        <dbReference type="ARBA" id="ARBA00023136"/>
    </source>
</evidence>
<comment type="caution">
    <text evidence="11">The sequence shown here is derived from an EMBL/GenBank/DDBJ whole genome shotgun (WGS) entry which is preliminary data.</text>
</comment>
<protein>
    <recommendedName>
        <fullName evidence="10">Fluoride-specific ion channel FluC</fullName>
    </recommendedName>
</protein>
<dbReference type="Pfam" id="PF02537">
    <property type="entry name" value="CRCB"/>
    <property type="match status" value="1"/>
</dbReference>
<feature type="binding site" evidence="10">
    <location>
        <position position="104"/>
    </location>
    <ligand>
        <name>Na(+)</name>
        <dbReference type="ChEBI" id="CHEBI:29101"/>
        <note>structural</note>
    </ligand>
</feature>
<feature type="binding site" evidence="10">
    <location>
        <position position="101"/>
    </location>
    <ligand>
        <name>Na(+)</name>
        <dbReference type="ChEBI" id="CHEBI:29101"/>
        <note>structural</note>
    </ligand>
</feature>
<dbReference type="EMBL" id="LITQ01000041">
    <property type="protein sequence ID" value="OAA87274.1"/>
    <property type="molecule type" value="Genomic_DNA"/>
</dbReference>
<evidence type="ECO:0000313" key="13">
    <source>
        <dbReference type="Proteomes" id="UP000077384"/>
    </source>
</evidence>
<comment type="activity regulation">
    <text evidence="10">Na(+) is not transported, but it plays an essential structural role and its presence is essential for fluoride channel function.</text>
</comment>
<keyword evidence="14" id="KW-1185">Reference proteome</keyword>
<evidence type="ECO:0000256" key="2">
    <source>
        <dbReference type="ARBA" id="ARBA00022475"/>
    </source>
</evidence>
<keyword evidence="4 10" id="KW-1133">Transmembrane helix</keyword>
<comment type="catalytic activity">
    <reaction evidence="8">
        <text>fluoride(in) = fluoride(out)</text>
        <dbReference type="Rhea" id="RHEA:76159"/>
        <dbReference type="ChEBI" id="CHEBI:17051"/>
    </reaction>
    <physiologicalReaction direction="left-to-right" evidence="8">
        <dbReference type="Rhea" id="RHEA:76160"/>
    </physiologicalReaction>
</comment>
<feature type="transmembrane region" description="Helical" evidence="10">
    <location>
        <begin position="59"/>
        <end position="83"/>
    </location>
</feature>
<dbReference type="HAMAP" id="MF_00454">
    <property type="entry name" value="FluC"/>
    <property type="match status" value="1"/>
</dbReference>
<feature type="transmembrane region" description="Helical" evidence="10">
    <location>
        <begin position="122"/>
        <end position="143"/>
    </location>
</feature>
<keyword evidence="2 10" id="KW-1003">Cell membrane</keyword>
<evidence type="ECO:0000256" key="3">
    <source>
        <dbReference type="ARBA" id="ARBA00022692"/>
    </source>
</evidence>
<proteinExistence type="inferred from homology"/>
<dbReference type="PANTHER" id="PTHR28259">
    <property type="entry name" value="FLUORIDE EXPORT PROTEIN 1-RELATED"/>
    <property type="match status" value="1"/>
</dbReference>
<evidence type="ECO:0000256" key="10">
    <source>
        <dbReference type="HAMAP-Rule" id="MF_00454"/>
    </source>
</evidence>
<comment type="function">
    <text evidence="9 10">Fluoride-specific ion channel. Important for reducing fluoride concentration in the cell, thus reducing its toxicity.</text>
</comment>
<feature type="transmembrane region" description="Helical" evidence="10">
    <location>
        <begin position="30"/>
        <end position="47"/>
    </location>
</feature>
<dbReference type="GO" id="GO:0005886">
    <property type="term" value="C:plasma membrane"/>
    <property type="evidence" value="ECO:0007669"/>
    <property type="project" value="UniProtKB-SubCell"/>
</dbReference>
<dbReference type="GO" id="GO:0062054">
    <property type="term" value="F:fluoride channel activity"/>
    <property type="evidence" value="ECO:0007669"/>
    <property type="project" value="UniProtKB-UniRule"/>
</dbReference>
<dbReference type="AlphaFoldDB" id="A0A168P3V6"/>
<keyword evidence="6 10" id="KW-0407">Ion channel</keyword>
<keyword evidence="10" id="KW-0479">Metal-binding</keyword>
<organism evidence="11 13">
    <name type="scientific">Clostridium coskatii</name>
    <dbReference type="NCBI Taxonomy" id="1705578"/>
    <lineage>
        <taxon>Bacteria</taxon>
        <taxon>Bacillati</taxon>
        <taxon>Bacillota</taxon>
        <taxon>Clostridia</taxon>
        <taxon>Eubacteriales</taxon>
        <taxon>Clostridiaceae</taxon>
        <taxon>Clostridium</taxon>
    </lineage>
</organism>
<keyword evidence="5 10" id="KW-0472">Membrane</keyword>
<gene>
    <name evidence="11" type="primary">crcB_2</name>
    <name evidence="10" type="synonym">crcB</name>
    <name evidence="10" type="synonym">fluC</name>
    <name evidence="12" type="ORF">CLCOS_00300</name>
    <name evidence="11" type="ORF">WX73_02767</name>
</gene>
<name>A0A168P3V6_9CLOT</name>
<evidence type="ECO:0000256" key="6">
    <source>
        <dbReference type="ARBA" id="ARBA00023303"/>
    </source>
</evidence>
<sequence>MLMADSPYFNQKVGAFFVVKFTGGIKLKKYIYIGIGGFLGAILRFALENIKVSTYLSLIPINTLFINITGAFILAFVTTAAVYTSVVSSNIKLGICTGFAGAYTTFSTLCKETVSLINSNHLILAICYICISLILGLAFAYLGEFTSIKLVSKLNLNYSVDLNELEDNDCKNKGNSI</sequence>
<reference evidence="12 14" key="2">
    <citation type="journal article" date="2016" name="Front. Microbiol.">
        <title>Industrial Acetogenic Biocatalysts: A Comparative Metabolic and Genomic Analysis.</title>
        <authorList>
            <person name="Bengelsdorf F."/>
            <person name="Poehlein A."/>
            <person name="Sonja S."/>
            <person name="Erz C."/>
            <person name="Hummel T."/>
            <person name="Hoffmeister S."/>
            <person name="Daniel R."/>
            <person name="Durre P."/>
        </authorList>
    </citation>
    <scope>NUCLEOTIDE SEQUENCE [LARGE SCALE GENOMIC DNA]</scope>
    <source>
        <strain evidence="12 14">PTA-10522</strain>
    </source>
</reference>
<evidence type="ECO:0000256" key="8">
    <source>
        <dbReference type="ARBA" id="ARBA00035585"/>
    </source>
</evidence>
<evidence type="ECO:0000313" key="14">
    <source>
        <dbReference type="Proteomes" id="UP000093694"/>
    </source>
</evidence>
<dbReference type="NCBIfam" id="TIGR00494">
    <property type="entry name" value="crcB"/>
    <property type="match status" value="1"/>
</dbReference>